<evidence type="ECO:0000313" key="15">
    <source>
        <dbReference type="EMBL" id="PRD67575.1"/>
    </source>
</evidence>
<evidence type="ECO:0000256" key="2">
    <source>
        <dbReference type="ARBA" id="ARBA00022475"/>
    </source>
</evidence>
<evidence type="ECO:0000256" key="10">
    <source>
        <dbReference type="PROSITE-ProRule" id="PRU00284"/>
    </source>
</evidence>
<evidence type="ECO:0000256" key="3">
    <source>
        <dbReference type="ARBA" id="ARBA00022481"/>
    </source>
</evidence>
<dbReference type="EMBL" id="PVLR01000054">
    <property type="protein sequence ID" value="PRD67575.1"/>
    <property type="molecule type" value="Genomic_DNA"/>
</dbReference>
<evidence type="ECO:0000256" key="7">
    <source>
        <dbReference type="ARBA" id="ARBA00023136"/>
    </source>
</evidence>
<keyword evidence="7 12" id="KW-0472">Membrane</keyword>
<evidence type="ECO:0000256" key="4">
    <source>
        <dbReference type="ARBA" id="ARBA00022519"/>
    </source>
</evidence>
<evidence type="ECO:0000313" key="16">
    <source>
        <dbReference type="Proteomes" id="UP000238326"/>
    </source>
</evidence>
<dbReference type="FunFam" id="1.10.287.950:FF:000001">
    <property type="entry name" value="Methyl-accepting chemotaxis sensory transducer"/>
    <property type="match status" value="1"/>
</dbReference>
<dbReference type="RefSeq" id="WP_105730867.1">
    <property type="nucleotide sequence ID" value="NZ_JAVBYE010000034.1"/>
</dbReference>
<evidence type="ECO:0000259" key="13">
    <source>
        <dbReference type="PROSITE" id="PS50111"/>
    </source>
</evidence>
<evidence type="ECO:0000313" key="17">
    <source>
        <dbReference type="Proteomes" id="UP000481947"/>
    </source>
</evidence>
<accession>A0A2S9KB13</accession>
<dbReference type="PRINTS" id="PR00260">
    <property type="entry name" value="CHEMTRNSDUCR"/>
</dbReference>
<evidence type="ECO:0000256" key="6">
    <source>
        <dbReference type="ARBA" id="ARBA00022989"/>
    </source>
</evidence>
<gene>
    <name evidence="15" type="ORF">C6P61_15710</name>
    <name evidence="14" type="ORF">F5985_06135</name>
</gene>
<reference evidence="15 16" key="1">
    <citation type="submission" date="2018-03" db="EMBL/GenBank/DDBJ databases">
        <title>Comparative genomics illustrates the genes involved in a hyperalkaliphilic mechanisms of Serpentinomonas isolated from highly-alkaline calcium-rich serpentinized springs.</title>
        <authorList>
            <person name="Suzuki S."/>
            <person name="Ishii S."/>
            <person name="Walworth N."/>
            <person name="Bird L."/>
            <person name="Kuenen J.G."/>
            <person name="Nealson K.H."/>
        </authorList>
    </citation>
    <scope>NUCLEOTIDE SEQUENCE [LARGE SCALE GENOMIC DNA]</scope>
    <source>
        <strain evidence="15 16">83</strain>
    </source>
</reference>
<evidence type="ECO:0000256" key="5">
    <source>
        <dbReference type="ARBA" id="ARBA00022692"/>
    </source>
</evidence>
<keyword evidence="5 12" id="KW-0812">Transmembrane</keyword>
<dbReference type="PANTHER" id="PTHR43531">
    <property type="entry name" value="PROTEIN ICFG"/>
    <property type="match status" value="1"/>
</dbReference>
<name>A0A2S9KB13_9BURK</name>
<dbReference type="Proteomes" id="UP000238326">
    <property type="component" value="Unassembled WGS sequence"/>
</dbReference>
<comment type="subcellular location">
    <subcellularLocation>
        <location evidence="1">Cell inner membrane</location>
        <topology evidence="1">Multi-pass membrane protein</topology>
    </subcellularLocation>
</comment>
<keyword evidence="6 12" id="KW-1133">Transmembrane helix</keyword>
<dbReference type="PANTHER" id="PTHR43531:SF14">
    <property type="entry name" value="METHYL-ACCEPTING CHEMOTAXIS PROTEIN I-RELATED"/>
    <property type="match status" value="1"/>
</dbReference>
<dbReference type="PROSITE" id="PS50111">
    <property type="entry name" value="CHEMOTAXIS_TRANSDUC_2"/>
    <property type="match status" value="1"/>
</dbReference>
<dbReference type="GO" id="GO:0007165">
    <property type="term" value="P:signal transduction"/>
    <property type="evidence" value="ECO:0007669"/>
    <property type="project" value="UniProtKB-KW"/>
</dbReference>
<dbReference type="Proteomes" id="UP000481947">
    <property type="component" value="Unassembled WGS sequence"/>
</dbReference>
<dbReference type="AlphaFoldDB" id="A0A2S9KB13"/>
<dbReference type="Gene3D" id="1.10.287.950">
    <property type="entry name" value="Methyl-accepting chemotaxis protein"/>
    <property type="match status" value="1"/>
</dbReference>
<keyword evidence="8 10" id="KW-0807">Transducer</keyword>
<evidence type="ECO:0000313" key="14">
    <source>
        <dbReference type="EMBL" id="MYZ51725.1"/>
    </source>
</evidence>
<dbReference type="EMBL" id="VYSB01000005">
    <property type="protein sequence ID" value="MYZ51725.1"/>
    <property type="molecule type" value="Genomic_DNA"/>
</dbReference>
<protein>
    <submittedName>
        <fullName evidence="15">Methyl-accepting chemotaxis protein</fullName>
    </submittedName>
</protein>
<dbReference type="GO" id="GO:0005886">
    <property type="term" value="C:plasma membrane"/>
    <property type="evidence" value="ECO:0007669"/>
    <property type="project" value="UniProtKB-SubCell"/>
</dbReference>
<evidence type="ECO:0000256" key="11">
    <source>
        <dbReference type="SAM" id="Coils"/>
    </source>
</evidence>
<dbReference type="SMART" id="SM00283">
    <property type="entry name" value="MA"/>
    <property type="match status" value="1"/>
</dbReference>
<dbReference type="InterPro" id="IPR003122">
    <property type="entry name" value="Tar_rcpt_lig-bd"/>
</dbReference>
<dbReference type="GO" id="GO:0004888">
    <property type="term" value="F:transmembrane signaling receptor activity"/>
    <property type="evidence" value="ECO:0007669"/>
    <property type="project" value="InterPro"/>
</dbReference>
<feature type="coiled-coil region" evidence="11">
    <location>
        <begin position="471"/>
        <end position="498"/>
    </location>
</feature>
<evidence type="ECO:0000256" key="1">
    <source>
        <dbReference type="ARBA" id="ARBA00004429"/>
    </source>
</evidence>
<keyword evidence="4" id="KW-0997">Cell inner membrane</keyword>
<comment type="caution">
    <text evidence="15">The sequence shown here is derived from an EMBL/GenBank/DDBJ whole genome shotgun (WGS) entry which is preliminary data.</text>
</comment>
<evidence type="ECO:0000256" key="9">
    <source>
        <dbReference type="ARBA" id="ARBA00029447"/>
    </source>
</evidence>
<dbReference type="InterPro" id="IPR004089">
    <property type="entry name" value="MCPsignal_dom"/>
</dbReference>
<keyword evidence="11" id="KW-0175">Coiled coil</keyword>
<dbReference type="InterPro" id="IPR051310">
    <property type="entry name" value="MCP_chemotaxis"/>
</dbReference>
<feature type="domain" description="Methyl-accepting transducer" evidence="13">
    <location>
        <begin position="271"/>
        <end position="500"/>
    </location>
</feature>
<reference evidence="14 17" key="2">
    <citation type="submission" date="2019-09" db="EMBL/GenBank/DDBJ databases">
        <title>Identification of Malikia spinosa a prominent benzene-, toluene-, and ethylbenzene-degrading bacterium: enrichment, isolation and whole genome sequencing.</title>
        <authorList>
            <person name="Tancsics A."/>
            <person name="Revesz F."/>
            <person name="Kriszt B."/>
        </authorList>
    </citation>
    <scope>NUCLEOTIDE SEQUENCE [LARGE SCALE GENOMIC DNA]</scope>
    <source>
        <strain evidence="14 17">AB6</strain>
    </source>
</reference>
<dbReference type="CDD" id="cd11386">
    <property type="entry name" value="MCP_signal"/>
    <property type="match status" value="1"/>
</dbReference>
<dbReference type="InterPro" id="IPR004090">
    <property type="entry name" value="Chemotax_Me-accpt_rcpt"/>
</dbReference>
<keyword evidence="2" id="KW-1003">Cell membrane</keyword>
<dbReference type="OrthoDB" id="9806477at2"/>
<keyword evidence="16" id="KW-1185">Reference proteome</keyword>
<dbReference type="Pfam" id="PF00015">
    <property type="entry name" value="MCPsignal"/>
    <property type="match status" value="1"/>
</dbReference>
<evidence type="ECO:0000256" key="12">
    <source>
        <dbReference type="SAM" id="Phobius"/>
    </source>
</evidence>
<comment type="similarity">
    <text evidence="9">Belongs to the methyl-accepting chemotaxis (MCP) protein family.</text>
</comment>
<dbReference type="SUPFAM" id="SSF58104">
    <property type="entry name" value="Methyl-accepting chemotaxis protein (MCP) signaling domain"/>
    <property type="match status" value="1"/>
</dbReference>
<dbReference type="Pfam" id="PF02203">
    <property type="entry name" value="TarH"/>
    <property type="match status" value="1"/>
</dbReference>
<evidence type="ECO:0000256" key="8">
    <source>
        <dbReference type="ARBA" id="ARBA00023224"/>
    </source>
</evidence>
<sequence>MGLSNLKISLRLALLLALLSLLIATVGMLGLSGMQQTNQGLNSVYQDRVVPLQQLKQVADLYAVDVVDTAHKVRDGALTAAQGVRIIQHAREQIRQHWTDYLGTEMIAEENRLVQQFEQRRTVADAAVATLETLLQAGDLEAIRQFAAREMYPALDPLQGVLGSLVQLQLDTARTVYEHVEAVHARTRLWIGFAIGTCVLLSIGLGTLVTRSITHQLGAEPHDAVKLAQSVAQGDLSVSIDLRAADQDSLMAQLQQMQQSLSRLVSIMRQGSESVATASAQIAQGNHDLSARTEQQASAIEQTAASMEQLTAAVRHNAAHASAASQLANEASGVARHGGKMVGDVVRTMSEINESSRQIADIIGVIDGIAFQTNILALNAAVEAARAGELGRGFAVVAAEVRSLAGRSAEAAREIRQLIGASVARVEAGSALVNHAGTTMTELVSAIQRVSDLMHEISAASKEQSQGVDQVNSAISQMDQTTQQNAALVEEMAAATDSLKAQAGDLVGAVTAFKIAGTASAMPPALPTATPEPALLPDAAAAVPA</sequence>
<feature type="transmembrane region" description="Helical" evidence="12">
    <location>
        <begin position="189"/>
        <end position="209"/>
    </location>
</feature>
<dbReference type="GO" id="GO:0006935">
    <property type="term" value="P:chemotaxis"/>
    <property type="evidence" value="ECO:0007669"/>
    <property type="project" value="InterPro"/>
</dbReference>
<keyword evidence="3" id="KW-0488">Methylation</keyword>
<proteinExistence type="inferred from homology"/>
<organism evidence="15 16">
    <name type="scientific">Malikia spinosa</name>
    <dbReference type="NCBI Taxonomy" id="86180"/>
    <lineage>
        <taxon>Bacteria</taxon>
        <taxon>Pseudomonadati</taxon>
        <taxon>Pseudomonadota</taxon>
        <taxon>Betaproteobacteria</taxon>
        <taxon>Burkholderiales</taxon>
        <taxon>Comamonadaceae</taxon>
        <taxon>Malikia</taxon>
    </lineage>
</organism>